<sequence>MTSSTTTTKSAQFLQEIQVRRSHYQLAKTPALLSDSQLEHLVQQVAKHSPTSFNSQSSRLVLLLGTDHTHLWSQTVPQALEEHISDPASLERNLNRLKGFADAAGTVLFFESEKIVDELKSRTPQYAPLFREFSDHASGMAQIHLWTALSLEGYGANLQHYKQANELILKKYHLPSDWRLTAQLVFGVPQGEPKVKDFVPDEERVRKFGCSTA</sequence>
<dbReference type="PANTHER" id="PTHR43035">
    <property type="entry name" value="FATTY ACID REPRESSION MUTANT PROTEIN 2-RELATED"/>
    <property type="match status" value="1"/>
</dbReference>
<accession>A0A177T7E8</accession>
<comment type="caution">
    <text evidence="7">The sequence shown here is derived from an EMBL/GenBank/DDBJ whole genome shotgun (WGS) entry which is preliminary data.</text>
</comment>
<dbReference type="InterPro" id="IPR033877">
    <property type="entry name" value="Frm2/Hbn1"/>
</dbReference>
<dbReference type="SUPFAM" id="SSF55469">
    <property type="entry name" value="FMN-dependent nitroreductase-like"/>
    <property type="match status" value="1"/>
</dbReference>
<keyword evidence="6" id="KW-0539">Nucleus</keyword>
<comment type="subcellular location">
    <subcellularLocation>
        <location evidence="2">Cytoplasm</location>
    </subcellularLocation>
    <subcellularLocation>
        <location evidence="1">Nucleus</location>
    </subcellularLocation>
</comment>
<dbReference type="Gene3D" id="3.40.109.10">
    <property type="entry name" value="NADH Oxidase"/>
    <property type="match status" value="1"/>
</dbReference>
<dbReference type="FunFam" id="3.40.109.10:FF:000001">
    <property type="entry name" value="Nitroreductase family"/>
    <property type="match status" value="1"/>
</dbReference>
<evidence type="ECO:0000256" key="3">
    <source>
        <dbReference type="ARBA" id="ARBA00007118"/>
    </source>
</evidence>
<evidence type="ECO:0000256" key="5">
    <source>
        <dbReference type="ARBA" id="ARBA00023002"/>
    </source>
</evidence>
<keyword evidence="4" id="KW-0963">Cytoplasm</keyword>
<organism evidence="7 8">
    <name type="scientific">Tilletia indica</name>
    <dbReference type="NCBI Taxonomy" id="43049"/>
    <lineage>
        <taxon>Eukaryota</taxon>
        <taxon>Fungi</taxon>
        <taxon>Dikarya</taxon>
        <taxon>Basidiomycota</taxon>
        <taxon>Ustilaginomycotina</taxon>
        <taxon>Exobasidiomycetes</taxon>
        <taxon>Tilletiales</taxon>
        <taxon>Tilletiaceae</taxon>
        <taxon>Tilletia</taxon>
    </lineage>
</organism>
<dbReference type="GO" id="GO:0005634">
    <property type="term" value="C:nucleus"/>
    <property type="evidence" value="ECO:0007669"/>
    <property type="project" value="UniProtKB-SubCell"/>
</dbReference>
<dbReference type="AlphaFoldDB" id="A0A177T7E8"/>
<dbReference type="EMBL" id="LWDF02000573">
    <property type="protein sequence ID" value="KAE8244795.1"/>
    <property type="molecule type" value="Genomic_DNA"/>
</dbReference>
<dbReference type="GO" id="GO:0016491">
    <property type="term" value="F:oxidoreductase activity"/>
    <property type="evidence" value="ECO:0007669"/>
    <property type="project" value="UniProtKB-KW"/>
</dbReference>
<protein>
    <submittedName>
        <fullName evidence="7">Uncharacterized protein</fullName>
    </submittedName>
</protein>
<dbReference type="GO" id="GO:0005737">
    <property type="term" value="C:cytoplasm"/>
    <property type="evidence" value="ECO:0007669"/>
    <property type="project" value="UniProtKB-SubCell"/>
</dbReference>
<evidence type="ECO:0000256" key="1">
    <source>
        <dbReference type="ARBA" id="ARBA00004123"/>
    </source>
</evidence>
<dbReference type="GO" id="GO:0034599">
    <property type="term" value="P:cellular response to oxidative stress"/>
    <property type="evidence" value="ECO:0007669"/>
    <property type="project" value="InterPro"/>
</dbReference>
<evidence type="ECO:0000256" key="2">
    <source>
        <dbReference type="ARBA" id="ARBA00004496"/>
    </source>
</evidence>
<proteinExistence type="inferred from homology"/>
<keyword evidence="5" id="KW-0560">Oxidoreductase</keyword>
<gene>
    <name evidence="7" type="ORF">A4X13_0g6257</name>
</gene>
<dbReference type="PANTHER" id="PTHR43035:SF1">
    <property type="entry name" value="FATTY ACID REPRESSION MUTANT PROTEIN 2-RELATED"/>
    <property type="match status" value="1"/>
</dbReference>
<dbReference type="InterPro" id="IPR000415">
    <property type="entry name" value="Nitroreductase-like"/>
</dbReference>
<comment type="similarity">
    <text evidence="3">Belongs to the nitroreductase family.</text>
</comment>
<reference evidence="7" key="2">
    <citation type="journal article" date="2019" name="IMA Fungus">
        <title>Genome sequencing and comparison of five Tilletia species to identify candidate genes for the detection of regulated species infecting wheat.</title>
        <authorList>
            <person name="Nguyen H.D.T."/>
            <person name="Sultana T."/>
            <person name="Kesanakurti P."/>
            <person name="Hambleton S."/>
        </authorList>
    </citation>
    <scope>NUCLEOTIDE SEQUENCE</scope>
    <source>
        <strain evidence="7">DAOMC 236416</strain>
    </source>
</reference>
<evidence type="ECO:0000313" key="8">
    <source>
        <dbReference type="Proteomes" id="UP000077521"/>
    </source>
</evidence>
<name>A0A177T7E8_9BASI</name>
<dbReference type="Pfam" id="PF00881">
    <property type="entry name" value="Nitroreductase"/>
    <property type="match status" value="1"/>
</dbReference>
<dbReference type="Proteomes" id="UP000077521">
    <property type="component" value="Unassembled WGS sequence"/>
</dbReference>
<evidence type="ECO:0000256" key="6">
    <source>
        <dbReference type="ARBA" id="ARBA00023242"/>
    </source>
</evidence>
<dbReference type="InterPro" id="IPR029479">
    <property type="entry name" value="Nitroreductase"/>
</dbReference>
<evidence type="ECO:0000313" key="7">
    <source>
        <dbReference type="EMBL" id="KAE8244795.1"/>
    </source>
</evidence>
<evidence type="ECO:0000256" key="4">
    <source>
        <dbReference type="ARBA" id="ARBA00022490"/>
    </source>
</evidence>
<keyword evidence="8" id="KW-1185">Reference proteome</keyword>
<reference evidence="7" key="1">
    <citation type="submission" date="2016-04" db="EMBL/GenBank/DDBJ databases">
        <authorList>
            <person name="Nguyen H.D."/>
            <person name="Samba Siva P."/>
            <person name="Cullis J."/>
            <person name="Levesque C.A."/>
            <person name="Hambleton S."/>
        </authorList>
    </citation>
    <scope>NUCLEOTIDE SEQUENCE</scope>
    <source>
        <strain evidence="7">DAOMC 236416</strain>
    </source>
</reference>